<sequence>MAGKLGIAHMVYSRLDAG</sequence>
<proteinExistence type="predicted"/>
<organism evidence="1 2">
    <name type="scientific">Stigmatella aurantiaca (strain DW4/3-1)</name>
    <dbReference type="NCBI Taxonomy" id="378806"/>
    <lineage>
        <taxon>Bacteria</taxon>
        <taxon>Pseudomonadati</taxon>
        <taxon>Myxococcota</taxon>
        <taxon>Myxococcia</taxon>
        <taxon>Myxococcales</taxon>
        <taxon>Cystobacterineae</taxon>
        <taxon>Archangiaceae</taxon>
        <taxon>Stigmatella</taxon>
    </lineage>
</organism>
<evidence type="ECO:0000313" key="2">
    <source>
        <dbReference type="Proteomes" id="UP000032702"/>
    </source>
</evidence>
<dbReference type="EMBL" id="AAMD01000241">
    <property type="protein sequence ID" value="EAU62394.1"/>
    <property type="molecule type" value="Genomic_DNA"/>
</dbReference>
<reference evidence="1 2" key="1">
    <citation type="submission" date="2006-04" db="EMBL/GenBank/DDBJ databases">
        <authorList>
            <person name="Nierman W.C."/>
        </authorList>
    </citation>
    <scope>NUCLEOTIDE SEQUENCE [LARGE SCALE GENOMIC DNA]</scope>
    <source>
        <strain evidence="1 2">DW4/3-1</strain>
    </source>
</reference>
<feature type="non-terminal residue" evidence="1">
    <location>
        <position position="18"/>
    </location>
</feature>
<protein>
    <submittedName>
        <fullName evidence="1">Uncharacterized protein</fullName>
    </submittedName>
</protein>
<evidence type="ECO:0000313" key="1">
    <source>
        <dbReference type="EMBL" id="EAU62394.1"/>
    </source>
</evidence>
<accession>Q08PI6</accession>
<comment type="caution">
    <text evidence="1">The sequence shown here is derived from an EMBL/GenBank/DDBJ whole genome shotgun (WGS) entry which is preliminary data.</text>
</comment>
<dbReference type="AlphaFoldDB" id="Q08PI6"/>
<dbReference type="Proteomes" id="UP000032702">
    <property type="component" value="Unassembled WGS sequence"/>
</dbReference>
<gene>
    <name evidence="1" type="ORF">STIAU_0900</name>
</gene>
<name>Q08PI6_STIAD</name>